<dbReference type="SUPFAM" id="SSF55785">
    <property type="entry name" value="PYP-like sensor domain (PAS domain)"/>
    <property type="match status" value="1"/>
</dbReference>
<dbReference type="AlphaFoldDB" id="A0A0A8UXB3"/>
<dbReference type="STRING" id="449.LHA_2757"/>
<name>A0A0A8UXB3_LEGHA</name>
<dbReference type="RefSeq" id="WP_045106888.1">
    <property type="nucleotide sequence ID" value="NZ_LN681225.1"/>
</dbReference>
<dbReference type="PATRIC" id="fig|449.7.peg.2436"/>
<dbReference type="Proteomes" id="UP000032803">
    <property type="component" value="Chromosome I"/>
</dbReference>
<protein>
    <recommendedName>
        <fullName evidence="3">PAS domain-containing protein</fullName>
    </recommendedName>
</protein>
<evidence type="ECO:0000313" key="1">
    <source>
        <dbReference type="EMBL" id="CEK11757.1"/>
    </source>
</evidence>
<dbReference type="EMBL" id="LN681225">
    <property type="protein sequence ID" value="CEK11757.1"/>
    <property type="molecule type" value="Genomic_DNA"/>
</dbReference>
<accession>A0A0A8UXB3</accession>
<evidence type="ECO:0008006" key="3">
    <source>
        <dbReference type="Google" id="ProtNLM"/>
    </source>
</evidence>
<dbReference type="InterPro" id="IPR000014">
    <property type="entry name" value="PAS"/>
</dbReference>
<keyword evidence="2" id="KW-1185">Reference proteome</keyword>
<organism evidence="1 2">
    <name type="scientific">Legionella hackeliae</name>
    <dbReference type="NCBI Taxonomy" id="449"/>
    <lineage>
        <taxon>Bacteria</taxon>
        <taxon>Pseudomonadati</taxon>
        <taxon>Pseudomonadota</taxon>
        <taxon>Gammaproteobacteria</taxon>
        <taxon>Legionellales</taxon>
        <taxon>Legionellaceae</taxon>
        <taxon>Legionella</taxon>
    </lineage>
</organism>
<dbReference type="OrthoDB" id="9759607at2"/>
<sequence length="125" mass="14391">MRTRTAELEEALHENKKITGALRESEAKFHGLVSQSLVGIVIVENNKFSYSNAKFNEIFGYSAEEIHQLGPLGCSNRKVLIGLIMDVSERIRAERELQALQERLFDQSIHDALTDLYNRRYLRKL</sequence>
<dbReference type="NCBIfam" id="TIGR00229">
    <property type="entry name" value="sensory_box"/>
    <property type="match status" value="1"/>
</dbReference>
<proteinExistence type="predicted"/>
<gene>
    <name evidence="1" type="ORF">LHA_2757</name>
</gene>
<dbReference type="Gene3D" id="3.30.450.20">
    <property type="entry name" value="PAS domain"/>
    <property type="match status" value="1"/>
</dbReference>
<dbReference type="HOGENOM" id="CLU_1989851_0_0_6"/>
<dbReference type="InterPro" id="IPR035965">
    <property type="entry name" value="PAS-like_dom_sf"/>
</dbReference>
<dbReference type="KEGG" id="lha:LHA_2757"/>
<evidence type="ECO:0000313" key="2">
    <source>
        <dbReference type="Proteomes" id="UP000032803"/>
    </source>
</evidence>
<reference evidence="2" key="1">
    <citation type="submission" date="2014-09" db="EMBL/GenBank/DDBJ databases">
        <authorList>
            <person name="Gomez-Valero L."/>
        </authorList>
    </citation>
    <scope>NUCLEOTIDE SEQUENCE [LARGE SCALE GENOMIC DNA]</scope>
    <source>
        <strain evidence="2">ATCC35250</strain>
    </source>
</reference>